<evidence type="ECO:0000256" key="2">
    <source>
        <dbReference type="ARBA" id="ARBA00022448"/>
    </source>
</evidence>
<evidence type="ECO:0000256" key="3">
    <source>
        <dbReference type="ARBA" id="ARBA00022692"/>
    </source>
</evidence>
<evidence type="ECO:0000256" key="1">
    <source>
        <dbReference type="ARBA" id="ARBA00004141"/>
    </source>
</evidence>
<dbReference type="GO" id="GO:0005254">
    <property type="term" value="F:chloride channel activity"/>
    <property type="evidence" value="ECO:0007669"/>
    <property type="project" value="InterPro"/>
</dbReference>
<feature type="region of interest" description="Disordered" evidence="7">
    <location>
        <begin position="595"/>
        <end position="618"/>
    </location>
</feature>
<evidence type="ECO:0000256" key="7">
    <source>
        <dbReference type="SAM" id="MobiDB-lite"/>
    </source>
</evidence>
<accession>A0A7S4JZA3</accession>
<feature type="transmembrane region" description="Helical" evidence="8">
    <location>
        <begin position="56"/>
        <end position="75"/>
    </location>
</feature>
<comment type="subcellular location">
    <subcellularLocation>
        <location evidence="1">Membrane</location>
        <topology evidence="1">Multi-pass membrane protein</topology>
    </subcellularLocation>
</comment>
<dbReference type="PANTHER" id="PTHR33281">
    <property type="entry name" value="UPF0187 PROTEIN YNEE"/>
    <property type="match status" value="1"/>
</dbReference>
<dbReference type="InterPro" id="IPR044669">
    <property type="entry name" value="YneE/VCCN1/2-like"/>
</dbReference>
<dbReference type="EMBL" id="HBKQ01053059">
    <property type="protein sequence ID" value="CAE2279004.1"/>
    <property type="molecule type" value="Transcribed_RNA"/>
</dbReference>
<organism evidence="9">
    <name type="scientific">Odontella aurita</name>
    <dbReference type="NCBI Taxonomy" id="265563"/>
    <lineage>
        <taxon>Eukaryota</taxon>
        <taxon>Sar</taxon>
        <taxon>Stramenopiles</taxon>
        <taxon>Ochrophyta</taxon>
        <taxon>Bacillariophyta</taxon>
        <taxon>Mediophyceae</taxon>
        <taxon>Biddulphiophycidae</taxon>
        <taxon>Eupodiscales</taxon>
        <taxon>Odontellaceae</taxon>
        <taxon>Odontella</taxon>
    </lineage>
</organism>
<evidence type="ECO:0000313" key="9">
    <source>
        <dbReference type="EMBL" id="CAE2279004.1"/>
    </source>
</evidence>
<dbReference type="Pfam" id="PF25539">
    <property type="entry name" value="Bestrophin_2"/>
    <property type="match status" value="1"/>
</dbReference>
<feature type="transmembrane region" description="Helical" evidence="8">
    <location>
        <begin position="425"/>
        <end position="446"/>
    </location>
</feature>
<dbReference type="AlphaFoldDB" id="A0A7S4JZA3"/>
<evidence type="ECO:0000256" key="6">
    <source>
        <dbReference type="ARBA" id="ARBA00023136"/>
    </source>
</evidence>
<keyword evidence="2" id="KW-0813">Transport</keyword>
<evidence type="ECO:0000256" key="8">
    <source>
        <dbReference type="SAM" id="Phobius"/>
    </source>
</evidence>
<protein>
    <submittedName>
        <fullName evidence="9">Uncharacterized protein</fullName>
    </submittedName>
</protein>
<sequence>MIDYGKGVYGLNLLLRFHGSAVWKATIPGALAAILYLLIAYLWMERDQDGDLVLPFNHPYAIGVFVTSITFLIVFRANNGYQRYWEACGAVHHFMSKWLDAVIHTGVYHLQCDHYKTIKPPSYFDYPNLNRYNLKRERECAKDLEASTPVAARNLRNRRRVEKSVDFVKSERKRTKAKAIRQESCHDFHRCQSVKHSHRLEGPARFDGNWGARFPDDPFGPRATHYNPNGEDDEKVALLENDIPEGFASTKGGMTPALFLQELAHLASLLCAVAMCTLRNDMEGIENPLDIYRVGEPWPNPDPDHASEEVRAYAGHKWSLIKNLKYWCGFSRTPTARAREYASRPMPVIGGVSEAEIAFLQKARGPSAKVTLCWHWLSEFIIREHLAGSLGKVGPPIISRIIQFLSDGMIYYNHARKIMFIPFPFPHAQLSAFFCLLTIFVIPLLMGQYINIPWLGAVLTFLTVTCLHGLHEVARELENPFRNVPNDVPLLTLLAMFNESLITMYSGYHPDHFWDGPVYEERGQAEWEQAKAAKTRLNSNPVELYFEDEGISNNTVGNVSKPQSVDAGKAVVDSAVAELQEMIKKQSEEIERLRQLVEPQNGPDTVPLADNKPSVEGS</sequence>
<feature type="transmembrane region" description="Helical" evidence="8">
    <location>
        <begin position="21"/>
        <end position="44"/>
    </location>
</feature>
<gene>
    <name evidence="9" type="ORF">OAUR00152_LOCUS36522</name>
</gene>
<evidence type="ECO:0000256" key="5">
    <source>
        <dbReference type="ARBA" id="ARBA00023065"/>
    </source>
</evidence>
<proteinExistence type="predicted"/>
<dbReference type="PANTHER" id="PTHR33281:SF20">
    <property type="match status" value="1"/>
</dbReference>
<name>A0A7S4JZA3_9STRA</name>
<feature type="transmembrane region" description="Helical" evidence="8">
    <location>
        <begin position="452"/>
        <end position="470"/>
    </location>
</feature>
<keyword evidence="3 8" id="KW-0812">Transmembrane</keyword>
<keyword evidence="5" id="KW-0406">Ion transport</keyword>
<evidence type="ECO:0000256" key="4">
    <source>
        <dbReference type="ARBA" id="ARBA00022989"/>
    </source>
</evidence>
<keyword evidence="4 8" id="KW-1133">Transmembrane helix</keyword>
<keyword evidence="6 8" id="KW-0472">Membrane</keyword>
<dbReference type="GO" id="GO:0016020">
    <property type="term" value="C:membrane"/>
    <property type="evidence" value="ECO:0007669"/>
    <property type="project" value="UniProtKB-SubCell"/>
</dbReference>
<reference evidence="9" key="1">
    <citation type="submission" date="2021-01" db="EMBL/GenBank/DDBJ databases">
        <authorList>
            <person name="Corre E."/>
            <person name="Pelletier E."/>
            <person name="Niang G."/>
            <person name="Scheremetjew M."/>
            <person name="Finn R."/>
            <person name="Kale V."/>
            <person name="Holt S."/>
            <person name="Cochrane G."/>
            <person name="Meng A."/>
            <person name="Brown T."/>
            <person name="Cohen L."/>
        </authorList>
    </citation>
    <scope>NUCLEOTIDE SEQUENCE</scope>
    <source>
        <strain evidence="9">Isolate 1302-5</strain>
    </source>
</reference>